<proteinExistence type="predicted"/>
<evidence type="ECO:0000313" key="2">
    <source>
        <dbReference type="Proteomes" id="UP001152888"/>
    </source>
</evidence>
<gene>
    <name evidence="1" type="ORF">ACAOBT_LOCUS34890</name>
</gene>
<name>A0A9P0MN80_ACAOB</name>
<protein>
    <submittedName>
        <fullName evidence="1">Uncharacterized protein</fullName>
    </submittedName>
</protein>
<keyword evidence="2" id="KW-1185">Reference proteome</keyword>
<dbReference type="AlphaFoldDB" id="A0A9P0MN80"/>
<accession>A0A9P0MN80</accession>
<dbReference type="Proteomes" id="UP001152888">
    <property type="component" value="Unassembled WGS sequence"/>
</dbReference>
<dbReference type="OrthoDB" id="8195710at2759"/>
<sequence>MGERWIYSKHPGKEFGKFVRTAGKFFNNEEKDKGKFPDCSIVFSFRCQKYYSNSKYWKLYYFDYWHSFINK</sequence>
<evidence type="ECO:0000313" key="1">
    <source>
        <dbReference type="EMBL" id="CAH2015672.1"/>
    </source>
</evidence>
<dbReference type="EMBL" id="CAKOFQ010008727">
    <property type="protein sequence ID" value="CAH2015672.1"/>
    <property type="molecule type" value="Genomic_DNA"/>
</dbReference>
<comment type="caution">
    <text evidence="1">The sequence shown here is derived from an EMBL/GenBank/DDBJ whole genome shotgun (WGS) entry which is preliminary data.</text>
</comment>
<organism evidence="1 2">
    <name type="scientific">Acanthoscelides obtectus</name>
    <name type="common">Bean weevil</name>
    <name type="synonym">Bruchus obtectus</name>
    <dbReference type="NCBI Taxonomy" id="200917"/>
    <lineage>
        <taxon>Eukaryota</taxon>
        <taxon>Metazoa</taxon>
        <taxon>Ecdysozoa</taxon>
        <taxon>Arthropoda</taxon>
        <taxon>Hexapoda</taxon>
        <taxon>Insecta</taxon>
        <taxon>Pterygota</taxon>
        <taxon>Neoptera</taxon>
        <taxon>Endopterygota</taxon>
        <taxon>Coleoptera</taxon>
        <taxon>Polyphaga</taxon>
        <taxon>Cucujiformia</taxon>
        <taxon>Chrysomeloidea</taxon>
        <taxon>Chrysomelidae</taxon>
        <taxon>Bruchinae</taxon>
        <taxon>Bruchini</taxon>
        <taxon>Acanthoscelides</taxon>
    </lineage>
</organism>
<reference evidence="1" key="1">
    <citation type="submission" date="2022-03" db="EMBL/GenBank/DDBJ databases">
        <authorList>
            <person name="Sayadi A."/>
        </authorList>
    </citation>
    <scope>NUCLEOTIDE SEQUENCE</scope>
</reference>